<proteinExistence type="inferred from homology"/>
<dbReference type="InterPro" id="IPR006127">
    <property type="entry name" value="ZnuA-like"/>
</dbReference>
<dbReference type="PRINTS" id="PR00690">
    <property type="entry name" value="ADHESNFAMILY"/>
</dbReference>
<evidence type="ECO:0000256" key="3">
    <source>
        <dbReference type="ARBA" id="ARBA00022448"/>
    </source>
</evidence>
<dbReference type="PANTHER" id="PTHR42953:SF1">
    <property type="entry name" value="METAL-BINDING PROTEIN HI_0362-RELATED"/>
    <property type="match status" value="1"/>
</dbReference>
<accession>A0A290Q9Y0</accession>
<dbReference type="GO" id="GO:0030001">
    <property type="term" value="P:metal ion transport"/>
    <property type="evidence" value="ECO:0007669"/>
    <property type="project" value="InterPro"/>
</dbReference>
<keyword evidence="3 6" id="KW-0813">Transport</keyword>
<reference evidence="8 9" key="1">
    <citation type="submission" date="2017-09" db="EMBL/GenBank/DDBJ databases">
        <title>Complete genome sequence of Verrucomicrobial strain HZ-65, isolated from freshwater.</title>
        <authorList>
            <person name="Choi A."/>
        </authorList>
    </citation>
    <scope>NUCLEOTIDE SEQUENCE [LARGE SCALE GENOMIC DNA]</scope>
    <source>
        <strain evidence="8 9">HZ-65</strain>
    </source>
</reference>
<dbReference type="Gene3D" id="3.40.50.1980">
    <property type="entry name" value="Nitrogenase molybdenum iron protein domain"/>
    <property type="match status" value="2"/>
</dbReference>
<name>A0A290Q9Y0_9BACT</name>
<dbReference type="GO" id="GO:0007155">
    <property type="term" value="P:cell adhesion"/>
    <property type="evidence" value="ECO:0007669"/>
    <property type="project" value="InterPro"/>
</dbReference>
<evidence type="ECO:0000313" key="9">
    <source>
        <dbReference type="Proteomes" id="UP000217265"/>
    </source>
</evidence>
<dbReference type="Pfam" id="PF01297">
    <property type="entry name" value="ZnuA"/>
    <property type="match status" value="1"/>
</dbReference>
<evidence type="ECO:0000256" key="2">
    <source>
        <dbReference type="ARBA" id="ARBA00011028"/>
    </source>
</evidence>
<keyword evidence="7" id="KW-0472">Membrane</keyword>
<dbReference type="GO" id="GO:0046872">
    <property type="term" value="F:metal ion binding"/>
    <property type="evidence" value="ECO:0007669"/>
    <property type="project" value="UniProtKB-KW"/>
</dbReference>
<keyword evidence="7" id="KW-1133">Transmembrane helix</keyword>
<protein>
    <submittedName>
        <fullName evidence="8">ABC transporter substrate-binding protein</fullName>
    </submittedName>
</protein>
<dbReference type="SUPFAM" id="SSF53807">
    <property type="entry name" value="Helical backbone' metal receptor"/>
    <property type="match status" value="1"/>
</dbReference>
<evidence type="ECO:0000256" key="6">
    <source>
        <dbReference type="RuleBase" id="RU003512"/>
    </source>
</evidence>
<dbReference type="InterPro" id="IPR050492">
    <property type="entry name" value="Bact_metal-bind_prot9"/>
</dbReference>
<feature type="transmembrane region" description="Helical" evidence="7">
    <location>
        <begin position="53"/>
        <end position="73"/>
    </location>
</feature>
<dbReference type="InterPro" id="IPR006129">
    <property type="entry name" value="AdhesinB"/>
</dbReference>
<evidence type="ECO:0000313" key="8">
    <source>
        <dbReference type="EMBL" id="ATC65067.1"/>
    </source>
</evidence>
<organism evidence="8 9">
    <name type="scientific">Nibricoccus aquaticus</name>
    <dbReference type="NCBI Taxonomy" id="2576891"/>
    <lineage>
        <taxon>Bacteria</taxon>
        <taxon>Pseudomonadati</taxon>
        <taxon>Verrucomicrobiota</taxon>
        <taxon>Opitutia</taxon>
        <taxon>Opitutales</taxon>
        <taxon>Opitutaceae</taxon>
        <taxon>Nibricoccus</taxon>
    </lineage>
</organism>
<keyword evidence="4" id="KW-0479">Metal-binding</keyword>
<keyword evidence="5" id="KW-0732">Signal</keyword>
<comment type="subcellular location">
    <subcellularLocation>
        <location evidence="1">Cell envelope</location>
    </subcellularLocation>
</comment>
<comment type="similarity">
    <text evidence="2 6">Belongs to the bacterial solute-binding protein 9 family.</text>
</comment>
<dbReference type="KEGG" id="vbh:CMV30_14470"/>
<gene>
    <name evidence="8" type="ORF">CMV30_14470</name>
</gene>
<dbReference type="PRINTS" id="PR00691">
    <property type="entry name" value="ADHESINB"/>
</dbReference>
<evidence type="ECO:0000256" key="1">
    <source>
        <dbReference type="ARBA" id="ARBA00004196"/>
    </source>
</evidence>
<dbReference type="GO" id="GO:0030313">
    <property type="term" value="C:cell envelope"/>
    <property type="evidence" value="ECO:0007669"/>
    <property type="project" value="UniProtKB-SubCell"/>
</dbReference>
<keyword evidence="9" id="KW-1185">Reference proteome</keyword>
<dbReference type="OrthoDB" id="9793396at2"/>
<evidence type="ECO:0000256" key="7">
    <source>
        <dbReference type="SAM" id="Phobius"/>
    </source>
</evidence>
<dbReference type="InterPro" id="IPR006128">
    <property type="entry name" value="Lipoprotein_PsaA-like"/>
</dbReference>
<sequence length="358" mass="39112">MEDDLRVVRIALPRFPFRCRRGTPTPRSTPTHTPPLDNFAIVRLMPLLRPLRFLLTVILLGTLASLIPATSAADAPAKPLVVTTNTILDDFVRTLGADALEVRCLLTPGRDPHSYDPTPADIRLLTRADLIVVNGLGFETWLEKLIKNSGTRATVLTASTGIEPLHAPDHHDHSAHDHAHHDHGDLDPHAWHDLRNASRYVANIRDALTKLAPSSADAINTRATAYLAELTALDTRFRETIAALPAARRKLVTSHDSLRYLGHAYGLEIIPISGLRPDQEPSAKQLATIVKLLRRENIRAVSIESTTNPKIPTLLAKEAGVAIVNELYTDSLGTPDSPAATFLAMARANLETITTALK</sequence>
<dbReference type="EMBL" id="CP023344">
    <property type="protein sequence ID" value="ATC65067.1"/>
    <property type="molecule type" value="Genomic_DNA"/>
</dbReference>
<dbReference type="PANTHER" id="PTHR42953">
    <property type="entry name" value="HIGH-AFFINITY ZINC UPTAKE SYSTEM PROTEIN ZNUA-RELATED"/>
    <property type="match status" value="1"/>
</dbReference>
<dbReference type="AlphaFoldDB" id="A0A290Q9Y0"/>
<dbReference type="Proteomes" id="UP000217265">
    <property type="component" value="Chromosome"/>
</dbReference>
<evidence type="ECO:0000256" key="4">
    <source>
        <dbReference type="ARBA" id="ARBA00022723"/>
    </source>
</evidence>
<keyword evidence="7" id="KW-0812">Transmembrane</keyword>
<evidence type="ECO:0000256" key="5">
    <source>
        <dbReference type="ARBA" id="ARBA00022729"/>
    </source>
</evidence>